<reference evidence="2" key="1">
    <citation type="submission" date="2023-08" db="EMBL/GenBank/DDBJ databases">
        <title>Genomic analyses of the natural microbiome of Caenorhabditis elegans.</title>
        <authorList>
            <person name="Samuel B."/>
        </authorList>
    </citation>
    <scope>NUCLEOTIDE SEQUENCE</scope>
    <source>
        <strain evidence="2">BIGb0220</strain>
    </source>
</reference>
<name>A0AAW5TWR0_9LACT</name>
<dbReference type="RefSeq" id="WP_242328162.1">
    <property type="nucleotide sequence ID" value="NZ_CAKOCK010000053.1"/>
</dbReference>
<dbReference type="Proteomes" id="UP001207687">
    <property type="component" value="Unassembled WGS sequence"/>
</dbReference>
<protein>
    <recommendedName>
        <fullName evidence="4">Phage protein</fullName>
    </recommendedName>
</protein>
<accession>A0AAW5TWR0</accession>
<dbReference type="EMBL" id="JAOQNN010000002">
    <property type="protein sequence ID" value="MCW2281465.1"/>
    <property type="molecule type" value="Genomic_DNA"/>
</dbReference>
<evidence type="ECO:0000313" key="1">
    <source>
        <dbReference type="EMBL" id="MCW2281392.1"/>
    </source>
</evidence>
<evidence type="ECO:0000313" key="3">
    <source>
        <dbReference type="Proteomes" id="UP001207687"/>
    </source>
</evidence>
<comment type="caution">
    <text evidence="2">The sequence shown here is derived from an EMBL/GenBank/DDBJ whole genome shotgun (WGS) entry which is preliminary data.</text>
</comment>
<dbReference type="EMBL" id="JAOQNN010000001">
    <property type="protein sequence ID" value="MCW2281392.1"/>
    <property type="molecule type" value="Genomic_DNA"/>
</dbReference>
<gene>
    <name evidence="1" type="ORF">M2256_001850</name>
    <name evidence="2" type="ORF">M2256_001987</name>
</gene>
<dbReference type="AlphaFoldDB" id="A0AAW5TWR0"/>
<evidence type="ECO:0008006" key="4">
    <source>
        <dbReference type="Google" id="ProtNLM"/>
    </source>
</evidence>
<organism evidence="2 3">
    <name type="scientific">Lactococcus lactis</name>
    <dbReference type="NCBI Taxonomy" id="1358"/>
    <lineage>
        <taxon>Bacteria</taxon>
        <taxon>Bacillati</taxon>
        <taxon>Bacillota</taxon>
        <taxon>Bacilli</taxon>
        <taxon>Lactobacillales</taxon>
        <taxon>Streptococcaceae</taxon>
        <taxon>Lactococcus</taxon>
    </lineage>
</organism>
<proteinExistence type="predicted"/>
<sequence length="81" mass="9663">MSKYWVIENHLDGEFYLLPEDTPEDDLENVEEICDICGDRDRIIGQFSNWKQLKKAITCGFYSDEYLQSVFEEKEDESRNM</sequence>
<evidence type="ECO:0000313" key="2">
    <source>
        <dbReference type="EMBL" id="MCW2281465.1"/>
    </source>
</evidence>